<evidence type="ECO:0000313" key="8">
    <source>
        <dbReference type="Proteomes" id="UP001211689"/>
    </source>
</evidence>
<evidence type="ECO:0000256" key="3">
    <source>
        <dbReference type="ARBA" id="ARBA00023163"/>
    </source>
</evidence>
<feature type="domain" description="Response regulatory" evidence="6">
    <location>
        <begin position="1"/>
        <end position="119"/>
    </location>
</feature>
<dbReference type="SUPFAM" id="SSF52172">
    <property type="entry name" value="CheY-like"/>
    <property type="match status" value="1"/>
</dbReference>
<evidence type="ECO:0000256" key="1">
    <source>
        <dbReference type="ARBA" id="ARBA00023015"/>
    </source>
</evidence>
<evidence type="ECO:0000313" key="7">
    <source>
        <dbReference type="EMBL" id="MDA8484583.1"/>
    </source>
</evidence>
<dbReference type="Gene3D" id="1.10.10.60">
    <property type="entry name" value="Homeodomain-like"/>
    <property type="match status" value="2"/>
</dbReference>
<evidence type="ECO:0000259" key="6">
    <source>
        <dbReference type="PROSITE" id="PS50110"/>
    </source>
</evidence>
<gene>
    <name evidence="7" type="ORF">NNO07_16035</name>
</gene>
<dbReference type="PANTHER" id="PTHR43280:SF2">
    <property type="entry name" value="HTH-TYPE TRANSCRIPTIONAL REGULATOR EXSA"/>
    <property type="match status" value="1"/>
</dbReference>
<dbReference type="InterPro" id="IPR018060">
    <property type="entry name" value="HTH_AraC"/>
</dbReference>
<dbReference type="InterPro" id="IPR020449">
    <property type="entry name" value="Tscrpt_reg_AraC-type_HTH"/>
</dbReference>
<evidence type="ECO:0000259" key="5">
    <source>
        <dbReference type="PROSITE" id="PS01124"/>
    </source>
</evidence>
<comment type="caution">
    <text evidence="7">The sequence shown here is derived from an EMBL/GenBank/DDBJ whole genome shotgun (WGS) entry which is preliminary data.</text>
</comment>
<dbReference type="PROSITE" id="PS50110">
    <property type="entry name" value="RESPONSE_REGULATORY"/>
    <property type="match status" value="1"/>
</dbReference>
<name>A0ABT4Y6T0_METRE</name>
<evidence type="ECO:0000256" key="2">
    <source>
        <dbReference type="ARBA" id="ARBA00023125"/>
    </source>
</evidence>
<dbReference type="Proteomes" id="UP001211689">
    <property type="component" value="Unassembled WGS sequence"/>
</dbReference>
<feature type="modified residue" description="4-aspartylphosphate" evidence="4">
    <location>
        <position position="10"/>
    </location>
</feature>
<dbReference type="SMART" id="SM00342">
    <property type="entry name" value="HTH_ARAC"/>
    <property type="match status" value="1"/>
</dbReference>
<dbReference type="PRINTS" id="PR00032">
    <property type="entry name" value="HTHARAC"/>
</dbReference>
<dbReference type="InterPro" id="IPR011006">
    <property type="entry name" value="CheY-like_superfamily"/>
</dbReference>
<keyword evidence="4" id="KW-0597">Phosphoprotein</keyword>
<reference evidence="7 8" key="1">
    <citation type="submission" date="2022-07" db="EMBL/GenBank/DDBJ databases">
        <title>Genome Analysis of Selected Gammaproteobacteria from Nigerian Food snails.</title>
        <authorList>
            <person name="Okafor A.C."/>
        </authorList>
    </citation>
    <scope>NUCLEOTIDE SEQUENCE [LARGE SCALE GENOMIC DNA]</scope>
    <source>
        <strain evidence="7 8">Awg 2</strain>
    </source>
</reference>
<keyword evidence="8" id="KW-1185">Reference proteome</keyword>
<sequence>MSLPCLIWADLRINRAASSPVGALEEQFQVRRVVERAAIPLNIDQATPLLSCFEYDYPDVPSLQALRSTKQAYPSLPILMLTLQHSEALAVWAFRTRVWDFLVQPVTAEQLSQRIAALLPVLPTRGQECREIAMPVPFIPRESRIGAPGLSMQAAQLAANYVEHHYSETLRLRDVAGSCQMDVCTFSRTFKRAFGLTFREYLCRFRLERSRELLANPRATVSEVACAVGMSNVSHFTRTFHQRMGITPTEYRRDATPQNTHKSLQ</sequence>
<feature type="domain" description="HTH araC/xylS-type" evidence="5">
    <location>
        <begin position="156"/>
        <end position="254"/>
    </location>
</feature>
<dbReference type="SUPFAM" id="SSF46689">
    <property type="entry name" value="Homeodomain-like"/>
    <property type="match status" value="2"/>
</dbReference>
<dbReference type="InterPro" id="IPR009057">
    <property type="entry name" value="Homeodomain-like_sf"/>
</dbReference>
<keyword evidence="1" id="KW-0805">Transcription regulation</keyword>
<dbReference type="Gene3D" id="3.40.50.2300">
    <property type="match status" value="1"/>
</dbReference>
<keyword evidence="2" id="KW-0238">DNA-binding</keyword>
<dbReference type="Pfam" id="PF12833">
    <property type="entry name" value="HTH_18"/>
    <property type="match status" value="1"/>
</dbReference>
<dbReference type="PROSITE" id="PS01124">
    <property type="entry name" value="HTH_ARAC_FAMILY_2"/>
    <property type="match status" value="1"/>
</dbReference>
<organism evidence="7 8">
    <name type="scientific">Metapseudomonas resinovorans</name>
    <name type="common">Pseudomonas resinovorans</name>
    <dbReference type="NCBI Taxonomy" id="53412"/>
    <lineage>
        <taxon>Bacteria</taxon>
        <taxon>Pseudomonadati</taxon>
        <taxon>Pseudomonadota</taxon>
        <taxon>Gammaproteobacteria</taxon>
        <taxon>Pseudomonadales</taxon>
        <taxon>Pseudomonadaceae</taxon>
        <taxon>Metapseudomonas</taxon>
    </lineage>
</organism>
<proteinExistence type="predicted"/>
<dbReference type="PANTHER" id="PTHR43280">
    <property type="entry name" value="ARAC-FAMILY TRANSCRIPTIONAL REGULATOR"/>
    <property type="match status" value="1"/>
</dbReference>
<dbReference type="EMBL" id="JANEWF010000017">
    <property type="protein sequence ID" value="MDA8484583.1"/>
    <property type="molecule type" value="Genomic_DNA"/>
</dbReference>
<accession>A0ABT4Y6T0</accession>
<keyword evidence="3" id="KW-0804">Transcription</keyword>
<dbReference type="RefSeq" id="WP_271471284.1">
    <property type="nucleotide sequence ID" value="NZ_JANEWF010000017.1"/>
</dbReference>
<protein>
    <submittedName>
        <fullName evidence="7">Helix-turn-helix domain-containing protein</fullName>
    </submittedName>
</protein>
<dbReference type="InterPro" id="IPR001789">
    <property type="entry name" value="Sig_transdc_resp-reg_receiver"/>
</dbReference>
<evidence type="ECO:0000256" key="4">
    <source>
        <dbReference type="PROSITE-ProRule" id="PRU00169"/>
    </source>
</evidence>